<organism evidence="2 3">
    <name type="scientific">Xylella fastidiosa subsp. multiplex</name>
    <dbReference type="NCBI Taxonomy" id="644357"/>
    <lineage>
        <taxon>Bacteria</taxon>
        <taxon>Pseudomonadati</taxon>
        <taxon>Pseudomonadota</taxon>
        <taxon>Gammaproteobacteria</taxon>
        <taxon>Lysobacterales</taxon>
        <taxon>Lysobacteraceae</taxon>
        <taxon>Xylella</taxon>
    </lineage>
</organism>
<comment type="caution">
    <text evidence="2">The sequence shown here is derived from an EMBL/GenBank/DDBJ whole genome shotgun (WGS) entry which is preliminary data.</text>
</comment>
<dbReference type="Proteomes" id="UP001220702">
    <property type="component" value="Unassembled WGS sequence"/>
</dbReference>
<evidence type="ECO:0000256" key="1">
    <source>
        <dbReference type="SAM" id="MobiDB-lite"/>
    </source>
</evidence>
<accession>A0AAW6HUG3</accession>
<gene>
    <name evidence="2" type="ORF">LOK82_06385</name>
</gene>
<reference evidence="2" key="1">
    <citation type="submission" date="2021-11" db="EMBL/GenBank/DDBJ databases">
        <authorList>
            <person name="Denance N."/>
            <person name="Briand M."/>
            <person name="Dupas E."/>
            <person name="Durand K."/>
            <person name="Legendre B."/>
            <person name="Cunty A."/>
            <person name="Donnadieu C."/>
            <person name="Lopez Roques C."/>
            <person name="Cesbron S."/>
            <person name="Jacques M.A."/>
        </authorList>
    </citation>
    <scope>NUCLEOTIDE SEQUENCE</scope>
    <source>
        <strain evidence="2">CFBP8070</strain>
    </source>
</reference>
<dbReference type="EMBL" id="JAJKGN010000001">
    <property type="protein sequence ID" value="MDC6408271.1"/>
    <property type="molecule type" value="Genomic_DNA"/>
</dbReference>
<dbReference type="AlphaFoldDB" id="A0AAW6HUG3"/>
<dbReference type="RefSeq" id="WP_225621848.1">
    <property type="nucleotide sequence ID" value="NZ_CP047134.1"/>
</dbReference>
<evidence type="ECO:0008006" key="4">
    <source>
        <dbReference type="Google" id="ProtNLM"/>
    </source>
</evidence>
<sequence length="51" mass="5759">MIKGLVRELPSGSMRELTEAELDLIVGGSSQKQFDQHTQPNKNPNHLDDQR</sequence>
<name>A0AAW6HUG3_XYLFS</name>
<feature type="compositionally biased region" description="Polar residues" evidence="1">
    <location>
        <begin position="29"/>
        <end position="44"/>
    </location>
</feature>
<protein>
    <recommendedName>
        <fullName evidence="4">Bacteriocin</fullName>
    </recommendedName>
</protein>
<evidence type="ECO:0000313" key="2">
    <source>
        <dbReference type="EMBL" id="MDC6408271.1"/>
    </source>
</evidence>
<proteinExistence type="predicted"/>
<feature type="region of interest" description="Disordered" evidence="1">
    <location>
        <begin position="29"/>
        <end position="51"/>
    </location>
</feature>
<reference evidence="2" key="2">
    <citation type="journal article" date="2023" name="Commun. Biol.">
        <title>Suspicions of two bridgehead invasions of Xylella fastidiosa subsp. multiplex in France.</title>
        <authorList>
            <person name="Dupas E."/>
            <person name="Durand K."/>
            <person name="Rieux A."/>
            <person name="Briand M."/>
            <person name="Pruvost O."/>
            <person name="Cunty A."/>
            <person name="Denance N."/>
            <person name="Donnadieu C."/>
            <person name="Legendre B."/>
            <person name="Lopez-Roques C."/>
            <person name="Cesbron S."/>
            <person name="Ravigne V."/>
            <person name="Jacques M.A."/>
        </authorList>
    </citation>
    <scope>NUCLEOTIDE SEQUENCE</scope>
    <source>
        <strain evidence="2">CFBP8070</strain>
    </source>
</reference>
<evidence type="ECO:0000313" key="3">
    <source>
        <dbReference type="Proteomes" id="UP001220702"/>
    </source>
</evidence>